<dbReference type="Proteomes" id="UP000002668">
    <property type="component" value="Genome"/>
</dbReference>
<protein>
    <submittedName>
        <fullName evidence="2">Predicted protein</fullName>
    </submittedName>
</protein>
<dbReference type="VEuPathDB" id="FungiDB:LEMA_uP077110.1"/>
<reference evidence="3" key="1">
    <citation type="journal article" date="2011" name="Nat. Commun.">
        <title>Effector diversification within compartments of the Leptosphaeria maculans genome affected by Repeat-Induced Point mutations.</title>
        <authorList>
            <person name="Rouxel T."/>
            <person name="Grandaubert J."/>
            <person name="Hane J.K."/>
            <person name="Hoede C."/>
            <person name="van de Wouw A.P."/>
            <person name="Couloux A."/>
            <person name="Dominguez V."/>
            <person name="Anthouard V."/>
            <person name="Bally P."/>
            <person name="Bourras S."/>
            <person name="Cozijnsen A.J."/>
            <person name="Ciuffetti L.M."/>
            <person name="Degrave A."/>
            <person name="Dilmaghani A."/>
            <person name="Duret L."/>
            <person name="Fudal I."/>
            <person name="Goodwin S.B."/>
            <person name="Gout L."/>
            <person name="Glaser N."/>
            <person name="Linglin J."/>
            <person name="Kema G.H.J."/>
            <person name="Lapalu N."/>
            <person name="Lawrence C.B."/>
            <person name="May K."/>
            <person name="Meyer M."/>
            <person name="Ollivier B."/>
            <person name="Poulain J."/>
            <person name="Schoch C.L."/>
            <person name="Simon A."/>
            <person name="Spatafora J.W."/>
            <person name="Stachowiak A."/>
            <person name="Turgeon B.G."/>
            <person name="Tyler B.M."/>
            <person name="Vincent D."/>
            <person name="Weissenbach J."/>
            <person name="Amselem J."/>
            <person name="Quesneville H."/>
            <person name="Oliver R.P."/>
            <person name="Wincker P."/>
            <person name="Balesdent M.-H."/>
            <person name="Howlett B.J."/>
        </authorList>
    </citation>
    <scope>NUCLEOTIDE SEQUENCE [LARGE SCALE GENOMIC DNA]</scope>
    <source>
        <strain evidence="3">JN3 / isolate v23.1.3 / race Av1-4-5-6-7-8</strain>
    </source>
</reference>
<dbReference type="InParanoid" id="E5A927"/>
<sequence>MHTPSKTSPDNAVGGFWKTIFAADAHARLWSIATSFFFFFFFFYYYYYYYYYSSSSSPSPSPSS</sequence>
<evidence type="ECO:0000313" key="3">
    <source>
        <dbReference type="Proteomes" id="UP000002668"/>
    </source>
</evidence>
<dbReference type="AlphaFoldDB" id="E5A927"/>
<evidence type="ECO:0000256" key="1">
    <source>
        <dbReference type="SAM" id="Phobius"/>
    </source>
</evidence>
<feature type="transmembrane region" description="Helical" evidence="1">
    <location>
        <begin position="27"/>
        <end position="47"/>
    </location>
</feature>
<dbReference type="HOGENOM" id="CLU_2868098_0_0_1"/>
<keyword evidence="1" id="KW-1133">Transmembrane helix</keyword>
<proteinExistence type="predicted"/>
<keyword evidence="1" id="KW-0812">Transmembrane</keyword>
<accession>E5A927</accession>
<organism evidence="3">
    <name type="scientific">Leptosphaeria maculans (strain JN3 / isolate v23.1.3 / race Av1-4-5-6-7-8)</name>
    <name type="common">Blackleg fungus</name>
    <name type="synonym">Phoma lingam</name>
    <dbReference type="NCBI Taxonomy" id="985895"/>
    <lineage>
        <taxon>Eukaryota</taxon>
        <taxon>Fungi</taxon>
        <taxon>Dikarya</taxon>
        <taxon>Ascomycota</taxon>
        <taxon>Pezizomycotina</taxon>
        <taxon>Dothideomycetes</taxon>
        <taxon>Pleosporomycetidae</taxon>
        <taxon>Pleosporales</taxon>
        <taxon>Pleosporineae</taxon>
        <taxon>Leptosphaeriaceae</taxon>
        <taxon>Plenodomus</taxon>
        <taxon>Plenodomus lingam/Leptosphaeria maculans species complex</taxon>
    </lineage>
</organism>
<keyword evidence="1" id="KW-0472">Membrane</keyword>
<gene>
    <name evidence="2" type="ORF">LEMA_uP077110.1</name>
</gene>
<dbReference type="EMBL" id="FP929137">
    <property type="protein sequence ID" value="CBY00122.1"/>
    <property type="molecule type" value="Genomic_DNA"/>
</dbReference>
<evidence type="ECO:0000313" key="2">
    <source>
        <dbReference type="EMBL" id="CBY00122.1"/>
    </source>
</evidence>
<name>E5A927_LEPMJ</name>
<keyword evidence="3" id="KW-1185">Reference proteome</keyword>